<dbReference type="CDD" id="cd00254">
    <property type="entry name" value="LT-like"/>
    <property type="match status" value="1"/>
</dbReference>
<proteinExistence type="inferred from homology"/>
<dbReference type="SUPFAM" id="SSF81901">
    <property type="entry name" value="HCP-like"/>
    <property type="match status" value="1"/>
</dbReference>
<organism evidence="4 5">
    <name type="scientific">Niveibacterium umoris</name>
    <dbReference type="NCBI Taxonomy" id="1193620"/>
    <lineage>
        <taxon>Bacteria</taxon>
        <taxon>Pseudomonadati</taxon>
        <taxon>Pseudomonadota</taxon>
        <taxon>Betaproteobacteria</taxon>
        <taxon>Rhodocyclales</taxon>
        <taxon>Rhodocyclaceae</taxon>
        <taxon>Niveibacterium</taxon>
    </lineage>
</organism>
<dbReference type="AlphaFoldDB" id="A0A840BTW5"/>
<dbReference type="EMBL" id="JACIET010000004">
    <property type="protein sequence ID" value="MBB4014839.1"/>
    <property type="molecule type" value="Genomic_DNA"/>
</dbReference>
<feature type="chain" id="PRO_5033017076" evidence="2">
    <location>
        <begin position="19"/>
        <end position="298"/>
    </location>
</feature>
<dbReference type="RefSeq" id="WP_183638199.1">
    <property type="nucleotide sequence ID" value="NZ_BAABLE010000024.1"/>
</dbReference>
<dbReference type="InterPro" id="IPR008258">
    <property type="entry name" value="Transglycosylase_SLT_dom_1"/>
</dbReference>
<accession>A0A840BTW5</accession>
<evidence type="ECO:0000313" key="4">
    <source>
        <dbReference type="EMBL" id="MBB4014839.1"/>
    </source>
</evidence>
<dbReference type="Gene3D" id="1.25.40.10">
    <property type="entry name" value="Tetratricopeptide repeat domain"/>
    <property type="match status" value="1"/>
</dbReference>
<comment type="similarity">
    <text evidence="1">Belongs to the transglycosylase Slt family.</text>
</comment>
<dbReference type="Pfam" id="PF08238">
    <property type="entry name" value="Sel1"/>
    <property type="match status" value="2"/>
</dbReference>
<dbReference type="Proteomes" id="UP000561045">
    <property type="component" value="Unassembled WGS sequence"/>
</dbReference>
<gene>
    <name evidence="4" type="ORF">GGR36_004196</name>
</gene>
<evidence type="ECO:0000259" key="3">
    <source>
        <dbReference type="Pfam" id="PF01464"/>
    </source>
</evidence>
<dbReference type="PANTHER" id="PTHR37423:SF2">
    <property type="entry name" value="MEMBRANE-BOUND LYTIC MUREIN TRANSGLYCOSYLASE C"/>
    <property type="match status" value="1"/>
</dbReference>
<reference evidence="4 5" key="1">
    <citation type="submission" date="2020-08" db="EMBL/GenBank/DDBJ databases">
        <title>Genomic Encyclopedia of Type Strains, Phase IV (KMG-IV): sequencing the most valuable type-strain genomes for metagenomic binning, comparative biology and taxonomic classification.</title>
        <authorList>
            <person name="Goeker M."/>
        </authorList>
    </citation>
    <scope>NUCLEOTIDE SEQUENCE [LARGE SCALE GENOMIC DNA]</scope>
    <source>
        <strain evidence="4 5">DSM 106739</strain>
    </source>
</reference>
<evidence type="ECO:0000313" key="5">
    <source>
        <dbReference type="Proteomes" id="UP000561045"/>
    </source>
</evidence>
<keyword evidence="5" id="KW-1185">Reference proteome</keyword>
<protein>
    <submittedName>
        <fullName evidence="4">TPR repeat protein</fullName>
    </submittedName>
</protein>
<feature type="domain" description="Transglycosylase SLT" evidence="3">
    <location>
        <begin position="165"/>
        <end position="259"/>
    </location>
</feature>
<evidence type="ECO:0000256" key="1">
    <source>
        <dbReference type="ARBA" id="ARBA00007734"/>
    </source>
</evidence>
<sequence>MRSLFCVLLVAFSSAVSAEPSETVLADPRAMLARQLVALGTQYEHGEGMPQDSMRAVELYCDAARYGDPEGLFALAWMYGKGRGVEQDDRIAATLMARAAAAGFEPAQGAQRFFGPSAGVLPPCMNPRPVVSRNDPVASDEADLDAVLTGLAPNKKRIAQLIRLLAPQYGIDARLALAVAAAESNFESLARSPRNAYGVMQLIPETAQRFKVHNIYDPSQNIKGGLAYLRWLLAYYRGDVLLTLAAYNAGEGAVDRYRGIPPYRETVDYVKRIYGMFRRASHPFDANMVAPSPIIAMR</sequence>
<dbReference type="InterPro" id="IPR023346">
    <property type="entry name" value="Lysozyme-like_dom_sf"/>
</dbReference>
<dbReference type="SMART" id="SM00671">
    <property type="entry name" value="SEL1"/>
    <property type="match status" value="2"/>
</dbReference>
<comment type="caution">
    <text evidence="4">The sequence shown here is derived from an EMBL/GenBank/DDBJ whole genome shotgun (WGS) entry which is preliminary data.</text>
</comment>
<dbReference type="PANTHER" id="PTHR37423">
    <property type="entry name" value="SOLUBLE LYTIC MUREIN TRANSGLYCOSYLASE-RELATED"/>
    <property type="match status" value="1"/>
</dbReference>
<keyword evidence="2" id="KW-0732">Signal</keyword>
<dbReference type="InterPro" id="IPR011990">
    <property type="entry name" value="TPR-like_helical_dom_sf"/>
</dbReference>
<name>A0A840BTW5_9RHOO</name>
<dbReference type="InterPro" id="IPR006597">
    <property type="entry name" value="Sel1-like"/>
</dbReference>
<dbReference type="Pfam" id="PF01464">
    <property type="entry name" value="SLT"/>
    <property type="match status" value="1"/>
</dbReference>
<feature type="signal peptide" evidence="2">
    <location>
        <begin position="1"/>
        <end position="18"/>
    </location>
</feature>
<dbReference type="SUPFAM" id="SSF53955">
    <property type="entry name" value="Lysozyme-like"/>
    <property type="match status" value="1"/>
</dbReference>
<evidence type="ECO:0000256" key="2">
    <source>
        <dbReference type="SAM" id="SignalP"/>
    </source>
</evidence>
<dbReference type="Gene3D" id="1.10.530.10">
    <property type="match status" value="1"/>
</dbReference>